<feature type="compositionally biased region" description="Low complexity" evidence="7">
    <location>
        <begin position="358"/>
        <end position="378"/>
    </location>
</feature>
<dbReference type="SMART" id="SM00233">
    <property type="entry name" value="PH"/>
    <property type="match status" value="1"/>
</dbReference>
<evidence type="ECO:0000313" key="11">
    <source>
        <dbReference type="Proteomes" id="UP000735302"/>
    </source>
</evidence>
<dbReference type="Pfam" id="PF00169">
    <property type="entry name" value="PH"/>
    <property type="match status" value="1"/>
</dbReference>
<dbReference type="InterPro" id="IPR011993">
    <property type="entry name" value="PH-like_dom_sf"/>
</dbReference>
<feature type="region of interest" description="Disordered" evidence="7">
    <location>
        <begin position="207"/>
        <end position="448"/>
    </location>
</feature>
<feature type="compositionally biased region" description="Acidic residues" evidence="7">
    <location>
        <begin position="319"/>
        <end position="330"/>
    </location>
</feature>
<proteinExistence type="inferred from homology"/>
<feature type="compositionally biased region" description="Basic and acidic residues" evidence="7">
    <location>
        <begin position="285"/>
        <end position="316"/>
    </location>
</feature>
<evidence type="ECO:0000256" key="7">
    <source>
        <dbReference type="SAM" id="MobiDB-lite"/>
    </source>
</evidence>
<keyword evidence="10" id="KW-0808">Transferase</keyword>
<protein>
    <submittedName>
        <fullName evidence="10">Src kinase-associated phosphoprotein 2</fullName>
    </submittedName>
</protein>
<comment type="subcellular location">
    <subcellularLocation>
        <location evidence="1">Cytoplasm</location>
    </subcellularLocation>
</comment>
<evidence type="ECO:0000259" key="8">
    <source>
        <dbReference type="PROSITE" id="PS50002"/>
    </source>
</evidence>
<dbReference type="SUPFAM" id="SSF50729">
    <property type="entry name" value="PH domain-like"/>
    <property type="match status" value="1"/>
</dbReference>
<accession>A0AAV4BAJ9</accession>
<comment type="similarity">
    <text evidence="2">Belongs to the SKAP family.</text>
</comment>
<sequence>MAPAYNDAVKSVLSDVNKFVSITLQSESLSKKAENERQKLVKALEKLFADNHSLSAYSDEGSTSSHKSPSISGSIEDSKNTLDSSHGSEEDYDDKILSSWQKKRYFVLHKKIMYCFKKPADPKQTTAFLVTGYEFREAPQLIKDAKKKDCCFELVAPGKKTHQACFVMAFCFLADSKEDLLAWKEVLEAEMTSSAEEALEMEGEDFYEPLPDSDLQSGSGVTTSPPKAQEQTEVRIEVSGEDAEEDGEVYEDGTSEPTPTPSAPQPSSSNKSPSFLSKITTGFFKKKDSEVVEKKESIEVAKDKGEDKNPEDKDSINEFIDDDEIYEEVGSETPRPPPPPPARATAPAVANSKEEADASSMKAPSSSSASYSPPNAAPKLPKRNQLTPVAAETSTPALPPRSPPASRPPPHTERDLPPRPPNIPVPPIPSPGAKEPQPLCPQLDKSISHPRDEDFENLFYGAWACQGNSDSELTFSRGDLIHVISRDLEAHNWWVGELSGKIGLVPKAFLIPAYVEVN</sequence>
<dbReference type="Gene3D" id="6.10.250.220">
    <property type="match status" value="1"/>
</dbReference>
<feature type="compositionally biased region" description="Pro residues" evidence="7">
    <location>
        <begin position="397"/>
        <end position="409"/>
    </location>
</feature>
<dbReference type="PROSITE" id="PS50002">
    <property type="entry name" value="SH3"/>
    <property type="match status" value="1"/>
</dbReference>
<dbReference type="GO" id="GO:0016301">
    <property type="term" value="F:kinase activity"/>
    <property type="evidence" value="ECO:0007669"/>
    <property type="project" value="UniProtKB-KW"/>
</dbReference>
<dbReference type="Proteomes" id="UP000735302">
    <property type="component" value="Unassembled WGS sequence"/>
</dbReference>
<dbReference type="PROSITE" id="PS50003">
    <property type="entry name" value="PH_DOMAIN"/>
    <property type="match status" value="1"/>
</dbReference>
<keyword evidence="10" id="KW-0418">Kinase</keyword>
<reference evidence="10 11" key="1">
    <citation type="journal article" date="2021" name="Elife">
        <title>Chloroplast acquisition without the gene transfer in kleptoplastic sea slugs, Plakobranchus ocellatus.</title>
        <authorList>
            <person name="Maeda T."/>
            <person name="Takahashi S."/>
            <person name="Yoshida T."/>
            <person name="Shimamura S."/>
            <person name="Takaki Y."/>
            <person name="Nagai Y."/>
            <person name="Toyoda A."/>
            <person name="Suzuki Y."/>
            <person name="Arimoto A."/>
            <person name="Ishii H."/>
            <person name="Satoh N."/>
            <person name="Nishiyama T."/>
            <person name="Hasebe M."/>
            <person name="Maruyama T."/>
            <person name="Minagawa J."/>
            <person name="Obokata J."/>
            <person name="Shigenobu S."/>
        </authorList>
    </citation>
    <scope>NUCLEOTIDE SEQUENCE [LARGE SCALE GENOMIC DNA]</scope>
</reference>
<evidence type="ECO:0000256" key="6">
    <source>
        <dbReference type="PROSITE-ProRule" id="PRU00192"/>
    </source>
</evidence>
<dbReference type="InterPro" id="IPR001849">
    <property type="entry name" value="PH_domain"/>
</dbReference>
<dbReference type="Gene3D" id="2.30.30.40">
    <property type="entry name" value="SH3 Domains"/>
    <property type="match status" value="1"/>
</dbReference>
<feature type="compositionally biased region" description="Acidic residues" evidence="7">
    <location>
        <begin position="239"/>
        <end position="254"/>
    </location>
</feature>
<evidence type="ECO:0000256" key="3">
    <source>
        <dbReference type="ARBA" id="ARBA00022443"/>
    </source>
</evidence>
<evidence type="ECO:0000256" key="4">
    <source>
        <dbReference type="ARBA" id="ARBA00022490"/>
    </source>
</evidence>
<feature type="domain" description="PH" evidence="9">
    <location>
        <begin position="102"/>
        <end position="192"/>
    </location>
</feature>
<dbReference type="Gene3D" id="2.30.29.30">
    <property type="entry name" value="Pleckstrin-homology domain (PH domain)/Phosphotyrosine-binding domain (PTB)"/>
    <property type="match status" value="1"/>
</dbReference>
<dbReference type="GO" id="GO:0005737">
    <property type="term" value="C:cytoplasm"/>
    <property type="evidence" value="ECO:0007669"/>
    <property type="project" value="UniProtKB-SubCell"/>
</dbReference>
<feature type="compositionally biased region" description="Low complexity" evidence="7">
    <location>
        <begin position="62"/>
        <end position="74"/>
    </location>
</feature>
<dbReference type="PANTHER" id="PTHR15129">
    <property type="entry name" value="SRC-ASSOCIATED ADAPTOR PROTEIN"/>
    <property type="match status" value="1"/>
</dbReference>
<dbReference type="GO" id="GO:0005886">
    <property type="term" value="C:plasma membrane"/>
    <property type="evidence" value="ECO:0007669"/>
    <property type="project" value="TreeGrafter"/>
</dbReference>
<keyword evidence="11" id="KW-1185">Reference proteome</keyword>
<dbReference type="AlphaFoldDB" id="A0AAV4BAJ9"/>
<evidence type="ECO:0000256" key="2">
    <source>
        <dbReference type="ARBA" id="ARBA00005864"/>
    </source>
</evidence>
<keyword evidence="3 6" id="KW-0728">SH3 domain</keyword>
<feature type="compositionally biased region" description="Polar residues" evidence="7">
    <location>
        <begin position="214"/>
        <end position="229"/>
    </location>
</feature>
<dbReference type="InterPro" id="IPR001452">
    <property type="entry name" value="SH3_domain"/>
</dbReference>
<feature type="compositionally biased region" description="Low complexity" evidence="7">
    <location>
        <begin position="265"/>
        <end position="277"/>
    </location>
</feature>
<keyword evidence="5" id="KW-0597">Phosphoprotein</keyword>
<dbReference type="InterPro" id="IPR036028">
    <property type="entry name" value="SH3-like_dom_sf"/>
</dbReference>
<evidence type="ECO:0000256" key="1">
    <source>
        <dbReference type="ARBA" id="ARBA00004496"/>
    </source>
</evidence>
<evidence type="ECO:0000256" key="5">
    <source>
        <dbReference type="ARBA" id="ARBA00022553"/>
    </source>
</evidence>
<feature type="domain" description="SH3" evidence="8">
    <location>
        <begin position="454"/>
        <end position="515"/>
    </location>
</feature>
<dbReference type="SUPFAM" id="SSF50044">
    <property type="entry name" value="SH3-domain"/>
    <property type="match status" value="1"/>
</dbReference>
<evidence type="ECO:0000259" key="9">
    <source>
        <dbReference type="PROSITE" id="PS50003"/>
    </source>
</evidence>
<dbReference type="SMART" id="SM00326">
    <property type="entry name" value="SH3"/>
    <property type="match status" value="1"/>
</dbReference>
<comment type="caution">
    <text evidence="10">The sequence shown here is derived from an EMBL/GenBank/DDBJ whole genome shotgun (WGS) entry which is preliminary data.</text>
</comment>
<feature type="compositionally biased region" description="Polar residues" evidence="7">
    <location>
        <begin position="384"/>
        <end position="395"/>
    </location>
</feature>
<dbReference type="InterPro" id="IPR037781">
    <property type="entry name" value="SKAP_fam"/>
</dbReference>
<dbReference type="PANTHER" id="PTHR15129:SF0">
    <property type="entry name" value="SH3 DOMAIN-CONTAINING PROTEIN"/>
    <property type="match status" value="1"/>
</dbReference>
<keyword evidence="4" id="KW-0963">Cytoplasm</keyword>
<dbReference type="Pfam" id="PF00018">
    <property type="entry name" value="SH3_1"/>
    <property type="match status" value="1"/>
</dbReference>
<dbReference type="EMBL" id="BLXT01005154">
    <property type="protein sequence ID" value="GFO20366.1"/>
    <property type="molecule type" value="Genomic_DNA"/>
</dbReference>
<feature type="region of interest" description="Disordered" evidence="7">
    <location>
        <begin position="57"/>
        <end position="91"/>
    </location>
</feature>
<name>A0AAV4BAJ9_9GAST</name>
<gene>
    <name evidence="10" type="ORF">PoB_004687100</name>
</gene>
<evidence type="ECO:0000313" key="10">
    <source>
        <dbReference type="EMBL" id="GFO20366.1"/>
    </source>
</evidence>
<feature type="compositionally biased region" description="Pro residues" evidence="7">
    <location>
        <begin position="418"/>
        <end position="430"/>
    </location>
</feature>
<organism evidence="10 11">
    <name type="scientific">Plakobranchus ocellatus</name>
    <dbReference type="NCBI Taxonomy" id="259542"/>
    <lineage>
        <taxon>Eukaryota</taxon>
        <taxon>Metazoa</taxon>
        <taxon>Spiralia</taxon>
        <taxon>Lophotrochozoa</taxon>
        <taxon>Mollusca</taxon>
        <taxon>Gastropoda</taxon>
        <taxon>Heterobranchia</taxon>
        <taxon>Euthyneura</taxon>
        <taxon>Panpulmonata</taxon>
        <taxon>Sacoglossa</taxon>
        <taxon>Placobranchoidea</taxon>
        <taxon>Plakobranchidae</taxon>
        <taxon>Plakobranchus</taxon>
    </lineage>
</organism>